<dbReference type="RefSeq" id="WP_130543296.1">
    <property type="nucleotide sequence ID" value="NZ_CP042431.1"/>
</dbReference>
<keyword evidence="3" id="KW-0234">DNA repair</keyword>
<dbReference type="AlphaFoldDB" id="A0A4Q7MKJ9"/>
<evidence type="ECO:0000256" key="3">
    <source>
        <dbReference type="ARBA" id="ARBA00023204"/>
    </source>
</evidence>
<evidence type="ECO:0000259" key="6">
    <source>
        <dbReference type="Pfam" id="PF17782"/>
    </source>
</evidence>
<dbReference type="InterPro" id="IPR036388">
    <property type="entry name" value="WH-like_DNA-bd_sf"/>
</dbReference>
<feature type="domain" description="Smf/DprA SLOG" evidence="4">
    <location>
        <begin position="81"/>
        <end position="289"/>
    </location>
</feature>
<keyword evidence="2" id="KW-0227">DNA damage</keyword>
<evidence type="ECO:0000259" key="4">
    <source>
        <dbReference type="Pfam" id="PF02481"/>
    </source>
</evidence>
<evidence type="ECO:0000313" key="7">
    <source>
        <dbReference type="EMBL" id="RZS68921.1"/>
    </source>
</evidence>
<dbReference type="EMBL" id="SGXA01000003">
    <property type="protein sequence ID" value="RZS68921.1"/>
    <property type="molecule type" value="Genomic_DNA"/>
</dbReference>
<dbReference type="InterPro" id="IPR010994">
    <property type="entry name" value="RuvA_2-like"/>
</dbReference>
<dbReference type="Pfam" id="PF02481">
    <property type="entry name" value="DNA_processg_A"/>
    <property type="match status" value="1"/>
</dbReference>
<reference evidence="7 8" key="1">
    <citation type="submission" date="2019-02" db="EMBL/GenBank/DDBJ databases">
        <title>Genomic Encyclopedia of Type Strains, Phase IV (KMG-IV): sequencing the most valuable type-strain genomes for metagenomic binning, comparative biology and taxonomic classification.</title>
        <authorList>
            <person name="Goeker M."/>
        </authorList>
    </citation>
    <scope>NUCLEOTIDE SEQUENCE [LARGE SCALE GENOMIC DNA]</scope>
    <source>
        <strain evidence="7 8">DSM 18116</strain>
    </source>
</reference>
<accession>A0A4Q7MKJ9</accession>
<feature type="domain" description="DisA/LigA helix-hairpin-helix motif" evidence="5">
    <location>
        <begin position="13"/>
        <end position="60"/>
    </location>
</feature>
<dbReference type="PANTHER" id="PTHR43022:SF1">
    <property type="entry name" value="PROTEIN SMF"/>
    <property type="match status" value="1"/>
</dbReference>
<dbReference type="Gene3D" id="1.10.10.10">
    <property type="entry name" value="Winged helix-like DNA-binding domain superfamily/Winged helix DNA-binding domain"/>
    <property type="match status" value="1"/>
</dbReference>
<dbReference type="PANTHER" id="PTHR43022">
    <property type="entry name" value="PROTEIN SMF"/>
    <property type="match status" value="1"/>
</dbReference>
<dbReference type="InterPro" id="IPR041663">
    <property type="entry name" value="DisA/LigA_HHH"/>
</dbReference>
<evidence type="ECO:0000313" key="8">
    <source>
        <dbReference type="Proteomes" id="UP000293874"/>
    </source>
</evidence>
<evidence type="ECO:0000259" key="5">
    <source>
        <dbReference type="Pfam" id="PF12826"/>
    </source>
</evidence>
<dbReference type="GO" id="GO:0006281">
    <property type="term" value="P:DNA repair"/>
    <property type="evidence" value="ECO:0007669"/>
    <property type="project" value="UniProtKB-KW"/>
</dbReference>
<dbReference type="InterPro" id="IPR057666">
    <property type="entry name" value="DrpA_SLOG"/>
</dbReference>
<organism evidence="7 8">
    <name type="scientific">Pseudobacter ginsenosidimutans</name>
    <dbReference type="NCBI Taxonomy" id="661488"/>
    <lineage>
        <taxon>Bacteria</taxon>
        <taxon>Pseudomonadati</taxon>
        <taxon>Bacteroidota</taxon>
        <taxon>Chitinophagia</taxon>
        <taxon>Chitinophagales</taxon>
        <taxon>Chitinophagaceae</taxon>
        <taxon>Pseudobacter</taxon>
    </lineage>
</organism>
<dbReference type="Proteomes" id="UP000293874">
    <property type="component" value="Unassembled WGS sequence"/>
</dbReference>
<protein>
    <submittedName>
        <fullName evidence="7">DNA processing protein</fullName>
    </submittedName>
</protein>
<dbReference type="Pfam" id="PF17782">
    <property type="entry name" value="WHD_DprA"/>
    <property type="match status" value="1"/>
</dbReference>
<evidence type="ECO:0000256" key="1">
    <source>
        <dbReference type="ARBA" id="ARBA00006525"/>
    </source>
</evidence>
<dbReference type="Gene3D" id="3.40.50.450">
    <property type="match status" value="1"/>
</dbReference>
<sequence>MKKDLIYQLALSSVPHIGYVHAKNLIQHFHSAEAIFKAPMRLLEKVEGIGMARARSIAGFRDFAEAEQEIRFLEKYQVTPLFLNDAAYPKRLLQCYDPPTLLFYKGQADLNAQRMVAVVGTRISSGYGKRVTEELIRDLSDSMPGACIVSGLAFGIDAEAHKAAMRYGLPTIGVLAHGMGTIYPKEHAGLAKEMMQQGALLTEFSSRKQPDKHHFPTRNRIVAGCCDAVVVIETGIKGGSMITAELANGYNRDVFAVPGRISDPQSAGCNQLIKENKAALLQSSEDLMQWMGWKAVEKKTVTQPRLFPELNETESVLVELLRTKDSVHMEEICVRSGFTPGTLAGALLNLELQQVIESLPGKMYRLR</sequence>
<dbReference type="InterPro" id="IPR003488">
    <property type="entry name" value="DprA"/>
</dbReference>
<feature type="domain" description="DprA winged helix" evidence="6">
    <location>
        <begin position="308"/>
        <end position="362"/>
    </location>
</feature>
<dbReference type="OrthoDB" id="9785707at2"/>
<comment type="similarity">
    <text evidence="1">Belongs to the DprA/Smf family.</text>
</comment>
<keyword evidence="8" id="KW-1185">Reference proteome</keyword>
<name>A0A4Q7MKJ9_9BACT</name>
<dbReference type="Pfam" id="PF12826">
    <property type="entry name" value="HHH_2"/>
    <property type="match status" value="1"/>
</dbReference>
<proteinExistence type="inferred from homology"/>
<comment type="caution">
    <text evidence="7">The sequence shown here is derived from an EMBL/GenBank/DDBJ whole genome shotgun (WGS) entry which is preliminary data.</text>
</comment>
<gene>
    <name evidence="7" type="ORF">EV199_4745</name>
</gene>
<dbReference type="SUPFAM" id="SSF47781">
    <property type="entry name" value="RuvA domain 2-like"/>
    <property type="match status" value="1"/>
</dbReference>
<dbReference type="InterPro" id="IPR041614">
    <property type="entry name" value="DprA_WH"/>
</dbReference>
<dbReference type="GO" id="GO:0009294">
    <property type="term" value="P:DNA-mediated transformation"/>
    <property type="evidence" value="ECO:0007669"/>
    <property type="project" value="InterPro"/>
</dbReference>
<dbReference type="NCBIfam" id="TIGR00732">
    <property type="entry name" value="dprA"/>
    <property type="match status" value="1"/>
</dbReference>
<dbReference type="SUPFAM" id="SSF102405">
    <property type="entry name" value="MCP/YpsA-like"/>
    <property type="match status" value="1"/>
</dbReference>
<evidence type="ECO:0000256" key="2">
    <source>
        <dbReference type="ARBA" id="ARBA00022763"/>
    </source>
</evidence>